<comment type="caution">
    <text evidence="1">The sequence shown here is derived from an EMBL/GenBank/DDBJ whole genome shotgun (WGS) entry which is preliminary data.</text>
</comment>
<dbReference type="EMBL" id="BARU01008060">
    <property type="protein sequence ID" value="GAH36230.1"/>
    <property type="molecule type" value="Genomic_DNA"/>
</dbReference>
<sequence length="292" mass="31707">MKLNKVKELNKIKTTLLIAVLLISTLAIAIPTVSADLVTMAGGTIEVTSIAPTAGTTEEQFNAEPHYTVLDDTVFDAQSIPVTITGEVSALTLGANWLDTAYVEIGVRPEATKTERNSGVYLIAFNAVDETWVHLQDYTGQNTDPYIIKLPKNTDFSYKITLTPDGDIGGAATLTVGSETVTLDYGYSSTWDETHVPDSTELNEDFSEAYLFYSIIADRRGLEGETYSATVGDIKIDGIELDSDFYKKVDEITVDVVHADANEDPVRSEKIEVKAISGTDTMGITVELEETG</sequence>
<dbReference type="AlphaFoldDB" id="X1FUK7"/>
<proteinExistence type="predicted"/>
<gene>
    <name evidence="1" type="ORF">S03H2_15834</name>
</gene>
<evidence type="ECO:0000313" key="1">
    <source>
        <dbReference type="EMBL" id="GAH36230.1"/>
    </source>
</evidence>
<organism evidence="1">
    <name type="scientific">marine sediment metagenome</name>
    <dbReference type="NCBI Taxonomy" id="412755"/>
    <lineage>
        <taxon>unclassified sequences</taxon>
        <taxon>metagenomes</taxon>
        <taxon>ecological metagenomes</taxon>
    </lineage>
</organism>
<accession>X1FUK7</accession>
<reference evidence="1" key="1">
    <citation type="journal article" date="2014" name="Front. Microbiol.">
        <title>High frequency of phylogenetically diverse reductive dehalogenase-homologous genes in deep subseafloor sedimentary metagenomes.</title>
        <authorList>
            <person name="Kawai M."/>
            <person name="Futagami T."/>
            <person name="Toyoda A."/>
            <person name="Takaki Y."/>
            <person name="Nishi S."/>
            <person name="Hori S."/>
            <person name="Arai W."/>
            <person name="Tsubouchi T."/>
            <person name="Morono Y."/>
            <person name="Uchiyama I."/>
            <person name="Ito T."/>
            <person name="Fujiyama A."/>
            <person name="Inagaki F."/>
            <person name="Takami H."/>
        </authorList>
    </citation>
    <scope>NUCLEOTIDE SEQUENCE</scope>
    <source>
        <strain evidence="1">Expedition CK06-06</strain>
    </source>
</reference>
<protein>
    <submittedName>
        <fullName evidence="1">Uncharacterized protein</fullName>
    </submittedName>
</protein>
<feature type="non-terminal residue" evidence="1">
    <location>
        <position position="292"/>
    </location>
</feature>
<name>X1FUK7_9ZZZZ</name>